<feature type="region of interest" description="Disordered" evidence="1">
    <location>
        <begin position="114"/>
        <end position="134"/>
    </location>
</feature>
<gene>
    <name evidence="2" type="ORF">PODLI_1B006316</name>
</gene>
<reference evidence="2" key="1">
    <citation type="submission" date="2022-12" db="EMBL/GenBank/DDBJ databases">
        <authorList>
            <person name="Alioto T."/>
            <person name="Alioto T."/>
            <person name="Gomez Garrido J."/>
        </authorList>
    </citation>
    <scope>NUCLEOTIDE SEQUENCE</scope>
</reference>
<name>A0AA35LHB3_9SAUR</name>
<dbReference type="Proteomes" id="UP001178461">
    <property type="component" value="Chromosome 17"/>
</dbReference>
<organism evidence="2 3">
    <name type="scientific">Podarcis lilfordi</name>
    <name type="common">Lilford's wall lizard</name>
    <dbReference type="NCBI Taxonomy" id="74358"/>
    <lineage>
        <taxon>Eukaryota</taxon>
        <taxon>Metazoa</taxon>
        <taxon>Chordata</taxon>
        <taxon>Craniata</taxon>
        <taxon>Vertebrata</taxon>
        <taxon>Euteleostomi</taxon>
        <taxon>Lepidosauria</taxon>
        <taxon>Squamata</taxon>
        <taxon>Bifurcata</taxon>
        <taxon>Unidentata</taxon>
        <taxon>Episquamata</taxon>
        <taxon>Laterata</taxon>
        <taxon>Lacertibaenia</taxon>
        <taxon>Lacertidae</taxon>
        <taxon>Podarcis</taxon>
    </lineage>
</organism>
<evidence type="ECO:0000256" key="1">
    <source>
        <dbReference type="SAM" id="MobiDB-lite"/>
    </source>
</evidence>
<accession>A0AA35LHB3</accession>
<proteinExistence type="predicted"/>
<evidence type="ECO:0000313" key="3">
    <source>
        <dbReference type="Proteomes" id="UP001178461"/>
    </source>
</evidence>
<dbReference type="EMBL" id="OX395142">
    <property type="protein sequence ID" value="CAI5796310.1"/>
    <property type="molecule type" value="Genomic_DNA"/>
</dbReference>
<protein>
    <submittedName>
        <fullName evidence="2">Uncharacterized protein</fullName>
    </submittedName>
</protein>
<sequence>MFLACLRFRAVATQTVLYFIFKKGKKETNEKPTFSLLRIYRKEMQGLCLVGRGVFIMYCIYLFPFRLECKSAAHGVVWQPPIQTLGRARSAHLPSNHTYPGTIKYLQENRGTKLPPRLRGPSMHGSPRFGMPARKTREGGTAVITFRATLLSRRLFRSILQKKELSR</sequence>
<evidence type="ECO:0000313" key="2">
    <source>
        <dbReference type="EMBL" id="CAI5796310.1"/>
    </source>
</evidence>
<dbReference type="AlphaFoldDB" id="A0AA35LHB3"/>
<keyword evidence="3" id="KW-1185">Reference proteome</keyword>